<accession>A0A7Y0A377</accession>
<comment type="caution">
    <text evidence="2">The sequence shown here is derived from an EMBL/GenBank/DDBJ whole genome shotgun (WGS) entry which is preliminary data.</text>
</comment>
<keyword evidence="1" id="KW-1133">Transmembrane helix</keyword>
<feature type="transmembrane region" description="Helical" evidence="1">
    <location>
        <begin position="127"/>
        <end position="148"/>
    </location>
</feature>
<organism evidence="2 3">
    <name type="scientific">Chryseobacterium cheonjiense</name>
    <dbReference type="NCBI Taxonomy" id="2728845"/>
    <lineage>
        <taxon>Bacteria</taxon>
        <taxon>Pseudomonadati</taxon>
        <taxon>Bacteroidota</taxon>
        <taxon>Flavobacteriia</taxon>
        <taxon>Flavobacteriales</taxon>
        <taxon>Weeksellaceae</taxon>
        <taxon>Chryseobacterium group</taxon>
        <taxon>Chryseobacterium</taxon>
    </lineage>
</organism>
<gene>
    <name evidence="2" type="ORF">HHL20_00675</name>
</gene>
<proteinExistence type="predicted"/>
<keyword evidence="3" id="KW-1185">Reference proteome</keyword>
<evidence type="ECO:0000313" key="3">
    <source>
        <dbReference type="Proteomes" id="UP000552615"/>
    </source>
</evidence>
<sequence>MSKYFAEGFNFFYKKILQQSLISNSSDHSLAKALILDKNKKEDVEFLNVLNSEKVMLKNMLEIISTNRSVRDKDNEIYANFGENLYTWGNYISIVHGRDKKNFSEGQNNDQIYKILAVNERLKIKRIIVISLIIFCFLSSLTLSLIAMRVGHL</sequence>
<evidence type="ECO:0000256" key="1">
    <source>
        <dbReference type="SAM" id="Phobius"/>
    </source>
</evidence>
<protein>
    <submittedName>
        <fullName evidence="2">Uncharacterized protein</fullName>
    </submittedName>
</protein>
<keyword evidence="1" id="KW-0472">Membrane</keyword>
<dbReference type="AlphaFoldDB" id="A0A7Y0A377"/>
<evidence type="ECO:0000313" key="2">
    <source>
        <dbReference type="EMBL" id="NML55848.1"/>
    </source>
</evidence>
<dbReference type="RefSeq" id="WP_169229293.1">
    <property type="nucleotide sequence ID" value="NZ_JABBGF010000001.1"/>
</dbReference>
<name>A0A7Y0A377_9FLAO</name>
<keyword evidence="1" id="KW-0812">Transmembrane</keyword>
<dbReference type="Proteomes" id="UP000552615">
    <property type="component" value="Unassembled WGS sequence"/>
</dbReference>
<reference evidence="2 3" key="1">
    <citation type="submission" date="2020-04" db="EMBL/GenBank/DDBJ databases">
        <title>Chryseobacterium sp. RJ-7-14 sp. nov., isolated from Jeju soil.</title>
        <authorList>
            <person name="Dahal R.H."/>
            <person name="Chaudhary D.K."/>
        </authorList>
    </citation>
    <scope>NUCLEOTIDE SEQUENCE [LARGE SCALE GENOMIC DNA]</scope>
    <source>
        <strain evidence="2 3">RJ-7-14</strain>
    </source>
</reference>
<dbReference type="EMBL" id="JABBGF010000001">
    <property type="protein sequence ID" value="NML55848.1"/>
    <property type="molecule type" value="Genomic_DNA"/>
</dbReference>